<dbReference type="Proteomes" id="UP000318717">
    <property type="component" value="Unassembled WGS sequence"/>
</dbReference>
<keyword evidence="1" id="KW-1133">Transmembrane helix</keyword>
<organism evidence="2 3">
    <name type="scientific">Vibrio inusitatus NBRC 102082</name>
    <dbReference type="NCBI Taxonomy" id="1219070"/>
    <lineage>
        <taxon>Bacteria</taxon>
        <taxon>Pseudomonadati</taxon>
        <taxon>Pseudomonadota</taxon>
        <taxon>Gammaproteobacteria</taxon>
        <taxon>Vibrionales</taxon>
        <taxon>Vibrionaceae</taxon>
        <taxon>Vibrio</taxon>
    </lineage>
</organism>
<dbReference type="EMBL" id="BJLF01000019">
    <property type="protein sequence ID" value="GEA52425.1"/>
    <property type="molecule type" value="Genomic_DNA"/>
</dbReference>
<evidence type="ECO:0000313" key="3">
    <source>
        <dbReference type="Proteomes" id="UP000318717"/>
    </source>
</evidence>
<keyword evidence="3" id="KW-1185">Reference proteome</keyword>
<keyword evidence="1" id="KW-0812">Transmembrane</keyword>
<feature type="transmembrane region" description="Helical" evidence="1">
    <location>
        <begin position="36"/>
        <end position="58"/>
    </location>
</feature>
<proteinExistence type="predicted"/>
<keyword evidence="1" id="KW-0472">Membrane</keyword>
<sequence>MFNKYGEIARRVIDANFSVMLLRLKKTYTKQDMINNAWKCLIIIIYTSGILVVAKLLIFRGFHYAPNKHSKERLESRCY</sequence>
<comment type="caution">
    <text evidence="2">The sequence shown here is derived from an EMBL/GenBank/DDBJ whole genome shotgun (WGS) entry which is preliminary data.</text>
</comment>
<dbReference type="AlphaFoldDB" id="A0A4Y3HZF2"/>
<gene>
    <name evidence="2" type="ORF">VIN01S_32290</name>
</gene>
<evidence type="ECO:0000313" key="2">
    <source>
        <dbReference type="EMBL" id="GEA52425.1"/>
    </source>
</evidence>
<name>A0A4Y3HZF2_9VIBR</name>
<reference evidence="2 3" key="1">
    <citation type="submission" date="2019-06" db="EMBL/GenBank/DDBJ databases">
        <title>Whole genome shotgun sequence of Vibrio inusitatus NBRC 102082.</title>
        <authorList>
            <person name="Hosoyama A."/>
            <person name="Uohara A."/>
            <person name="Ohji S."/>
            <person name="Ichikawa N."/>
        </authorList>
    </citation>
    <scope>NUCLEOTIDE SEQUENCE [LARGE SCALE GENOMIC DNA]</scope>
    <source>
        <strain evidence="2 3">NBRC 102082</strain>
    </source>
</reference>
<evidence type="ECO:0000256" key="1">
    <source>
        <dbReference type="SAM" id="Phobius"/>
    </source>
</evidence>
<accession>A0A4Y3HZF2</accession>
<protein>
    <submittedName>
        <fullName evidence="2">Uncharacterized protein</fullName>
    </submittedName>
</protein>